<dbReference type="SUPFAM" id="SSF69336">
    <property type="entry name" value="Alpha subunit of glutamate synthase, C-terminal domain"/>
    <property type="match status" value="1"/>
</dbReference>
<organism evidence="1 2">
    <name type="scientific">Acinetobacter puyangensis</name>
    <dbReference type="NCBI Taxonomy" id="1096779"/>
    <lineage>
        <taxon>Bacteria</taxon>
        <taxon>Pseudomonadati</taxon>
        <taxon>Pseudomonadota</taxon>
        <taxon>Gammaproteobacteria</taxon>
        <taxon>Moraxellales</taxon>
        <taxon>Moraxellaceae</taxon>
        <taxon>Acinetobacter</taxon>
    </lineage>
</organism>
<proteinExistence type="predicted"/>
<evidence type="ECO:0000313" key="2">
    <source>
        <dbReference type="Proteomes" id="UP000219042"/>
    </source>
</evidence>
<sequence>MSATALAEELVLSAEKSTYDLSKDSIRELNQALHTAEIVEQVKQWTVTNPDGQHNIAVGINAPVTVDIQGHAGYYCAGMNQQADIVVQGNVGVGVAENMMSGSVRIKGSASQAAGATAHGGLLVIDGDAGARCGISMKGVDIVVGGSIGHMSCFMGQAGRLVVCGDAGDALGDSLYEVRIYVKGTVKSLGSDCIEKEMREEHLLELKELLQKAGFDEDPAAFKRYGSARQLYNFKVDNASAY</sequence>
<dbReference type="RefSeq" id="WP_097079645.1">
    <property type="nucleotide sequence ID" value="NZ_BAABHT010000003.1"/>
</dbReference>
<dbReference type="InterPro" id="IPR012061">
    <property type="entry name" value="Glu_synth_lsu_3"/>
</dbReference>
<reference evidence="2" key="1">
    <citation type="submission" date="2016-09" db="EMBL/GenBank/DDBJ databases">
        <authorList>
            <person name="Varghese N."/>
            <person name="Submissions S."/>
        </authorList>
    </citation>
    <scope>NUCLEOTIDE SEQUENCE [LARGE SCALE GENOMIC DNA]</scope>
    <source>
        <strain evidence="2">ANC 4466</strain>
    </source>
</reference>
<dbReference type="PIRSF" id="PIRSF006519">
    <property type="entry name" value="GOGAT_dom3"/>
    <property type="match status" value="1"/>
</dbReference>
<evidence type="ECO:0000313" key="1">
    <source>
        <dbReference type="EMBL" id="SNX45894.1"/>
    </source>
</evidence>
<protein>
    <submittedName>
        <fullName evidence="1">N-methylglutamate synthase subunit B</fullName>
    </submittedName>
</protein>
<dbReference type="CDD" id="cd00504">
    <property type="entry name" value="GXGXG"/>
    <property type="match status" value="1"/>
</dbReference>
<dbReference type="PANTHER" id="PTHR39673">
    <property type="entry name" value="TUNGSTEN FORMYLMETHANOFURAN DEHYDROGENASE, SUBUNIT C (FWDC)"/>
    <property type="match status" value="1"/>
</dbReference>
<name>A0A240EB26_9GAMM</name>
<dbReference type="EMBL" id="OANT01000006">
    <property type="protein sequence ID" value="SNX45894.1"/>
    <property type="molecule type" value="Genomic_DNA"/>
</dbReference>
<dbReference type="InterPro" id="IPR036485">
    <property type="entry name" value="Glu_synth_asu_C_sf"/>
</dbReference>
<dbReference type="Gene3D" id="2.160.20.60">
    <property type="entry name" value="Glutamate synthase, alpha subunit, C-terminal domain"/>
    <property type="match status" value="1"/>
</dbReference>
<dbReference type="Proteomes" id="UP000219042">
    <property type="component" value="Unassembled WGS sequence"/>
</dbReference>
<dbReference type="AlphaFoldDB" id="A0A240EB26"/>
<dbReference type="GO" id="GO:0016491">
    <property type="term" value="F:oxidoreductase activity"/>
    <property type="evidence" value="ECO:0007669"/>
    <property type="project" value="InterPro"/>
</dbReference>
<dbReference type="OrthoDB" id="287000at2"/>
<gene>
    <name evidence="1" type="ORF">SAMN05421731_106129</name>
</gene>
<dbReference type="PANTHER" id="PTHR39673:SF5">
    <property type="entry name" value="TUNGSTEN-CONTAINING FORMYLMETHANOFURAN DEHYDROGENASE 2 SUBUNIT C"/>
    <property type="match status" value="1"/>
</dbReference>
<keyword evidence="2" id="KW-1185">Reference proteome</keyword>
<accession>A0A240EB26</accession>